<dbReference type="InterPro" id="IPR036864">
    <property type="entry name" value="Zn2-C6_fun-type_DNA-bd_sf"/>
</dbReference>
<evidence type="ECO:0000313" key="4">
    <source>
        <dbReference type="EMBL" id="CAK7237509.1"/>
    </source>
</evidence>
<keyword evidence="1" id="KW-0479">Metal-binding</keyword>
<protein>
    <recommendedName>
        <fullName evidence="3">Zn(2)-C6 fungal-type domain-containing protein</fullName>
    </recommendedName>
</protein>
<dbReference type="InterPro" id="IPR001138">
    <property type="entry name" value="Zn2Cys6_DnaBD"/>
</dbReference>
<evidence type="ECO:0000313" key="5">
    <source>
        <dbReference type="Proteomes" id="UP001642405"/>
    </source>
</evidence>
<keyword evidence="2" id="KW-0539">Nucleus</keyword>
<evidence type="ECO:0000259" key="3">
    <source>
        <dbReference type="PROSITE" id="PS50048"/>
    </source>
</evidence>
<dbReference type="Proteomes" id="UP001642405">
    <property type="component" value="Unassembled WGS sequence"/>
</dbReference>
<evidence type="ECO:0000256" key="1">
    <source>
        <dbReference type="ARBA" id="ARBA00022723"/>
    </source>
</evidence>
<keyword evidence="5" id="KW-1185">Reference proteome</keyword>
<sequence>MACNYCRKRKRKCDGKRPICSLCEEANHSECEYRDLDAGGRSTTAQVGDILGRVLALEESFASLRDQVAHASHAPLCAGTPAGASMDDNHAASLAEFQSPCPYTPSPPIAALLSRAHPQQMQPHVARPHPQHHPSAACTIATVSTQATFSATPAFLSVGGQRADDGGAAAEFTPMLIPPSHSTTTSNLLLCGPVRDLLGHYPPDLFLHVESRRPLPPALRLGGGARPAAFPSVSRAEADSLVREYFDLVNQLHPMLDEGDFWVSVYEPVMEVGFQANARSALVLTILALGSVASELPVQSNSSFRGGGGGGDDDCWMPGVQYFSAALPVLVDEALASLGASLEVTQALFLAALYYSYLARPLQAWRLVHMASTDVQHYWNR</sequence>
<dbReference type="SUPFAM" id="SSF57701">
    <property type="entry name" value="Zn2/Cys6 DNA-binding domain"/>
    <property type="match status" value="1"/>
</dbReference>
<proteinExistence type="predicted"/>
<evidence type="ECO:0000256" key="2">
    <source>
        <dbReference type="ARBA" id="ARBA00023242"/>
    </source>
</evidence>
<dbReference type="Pfam" id="PF00172">
    <property type="entry name" value="Zn_clus"/>
    <property type="match status" value="1"/>
</dbReference>
<dbReference type="InterPro" id="IPR053181">
    <property type="entry name" value="EcdB-like_regulator"/>
</dbReference>
<feature type="non-terminal residue" evidence="4">
    <location>
        <position position="381"/>
    </location>
</feature>
<dbReference type="InterPro" id="IPR007219">
    <property type="entry name" value="XnlR_reg_dom"/>
</dbReference>
<dbReference type="PANTHER" id="PTHR47785:SF4">
    <property type="entry name" value="ZN(II)2CYS6 TRANSCRIPTION FACTOR (EUROFUNG)"/>
    <property type="match status" value="1"/>
</dbReference>
<name>A0ABP0D282_9PEZI</name>
<dbReference type="CDD" id="cd00067">
    <property type="entry name" value="GAL4"/>
    <property type="match status" value="1"/>
</dbReference>
<dbReference type="PROSITE" id="PS00463">
    <property type="entry name" value="ZN2_CY6_FUNGAL_1"/>
    <property type="match status" value="1"/>
</dbReference>
<dbReference type="PANTHER" id="PTHR47785">
    <property type="entry name" value="ZN(II)2CYS6 TRANSCRIPTION FACTOR (EUROFUNG)-RELATED-RELATED"/>
    <property type="match status" value="1"/>
</dbReference>
<organism evidence="4 5">
    <name type="scientific">Sporothrix curviconia</name>
    <dbReference type="NCBI Taxonomy" id="1260050"/>
    <lineage>
        <taxon>Eukaryota</taxon>
        <taxon>Fungi</taxon>
        <taxon>Dikarya</taxon>
        <taxon>Ascomycota</taxon>
        <taxon>Pezizomycotina</taxon>
        <taxon>Sordariomycetes</taxon>
        <taxon>Sordariomycetidae</taxon>
        <taxon>Ophiostomatales</taxon>
        <taxon>Ophiostomataceae</taxon>
        <taxon>Sporothrix</taxon>
    </lineage>
</organism>
<feature type="domain" description="Zn(2)-C6 fungal-type" evidence="3">
    <location>
        <begin position="2"/>
        <end position="33"/>
    </location>
</feature>
<dbReference type="SMART" id="SM00066">
    <property type="entry name" value="GAL4"/>
    <property type="match status" value="1"/>
</dbReference>
<dbReference type="Gene3D" id="4.10.240.10">
    <property type="entry name" value="Zn(2)-C6 fungal-type DNA-binding domain"/>
    <property type="match status" value="1"/>
</dbReference>
<dbReference type="EMBL" id="CAWUHB010000164">
    <property type="protein sequence ID" value="CAK7237509.1"/>
    <property type="molecule type" value="Genomic_DNA"/>
</dbReference>
<reference evidence="4 5" key="1">
    <citation type="submission" date="2024-01" db="EMBL/GenBank/DDBJ databases">
        <authorList>
            <person name="Allen C."/>
            <person name="Tagirdzhanova G."/>
        </authorList>
    </citation>
    <scope>NUCLEOTIDE SEQUENCE [LARGE SCALE GENOMIC DNA]</scope>
</reference>
<comment type="caution">
    <text evidence="4">The sequence shown here is derived from an EMBL/GenBank/DDBJ whole genome shotgun (WGS) entry which is preliminary data.</text>
</comment>
<accession>A0ABP0D282</accession>
<dbReference type="CDD" id="cd12148">
    <property type="entry name" value="fungal_TF_MHR"/>
    <property type="match status" value="1"/>
</dbReference>
<dbReference type="Pfam" id="PF04082">
    <property type="entry name" value="Fungal_trans"/>
    <property type="match status" value="1"/>
</dbReference>
<gene>
    <name evidence="4" type="ORF">SCUCBS95973_009979</name>
</gene>
<dbReference type="PROSITE" id="PS50048">
    <property type="entry name" value="ZN2_CY6_FUNGAL_2"/>
    <property type="match status" value="1"/>
</dbReference>